<dbReference type="RefSeq" id="WP_344654455.1">
    <property type="nucleotide sequence ID" value="NZ_BAAAGX010000046.1"/>
</dbReference>
<reference evidence="1 2" key="1">
    <citation type="journal article" date="2019" name="Int. J. Syst. Evol. Microbiol.">
        <title>The Global Catalogue of Microorganisms (GCM) 10K type strain sequencing project: providing services to taxonomists for standard genome sequencing and annotation.</title>
        <authorList>
            <consortium name="The Broad Institute Genomics Platform"/>
            <consortium name="The Broad Institute Genome Sequencing Center for Infectious Disease"/>
            <person name="Wu L."/>
            <person name="Ma J."/>
        </authorList>
    </citation>
    <scope>NUCLEOTIDE SEQUENCE [LARGE SCALE GENOMIC DNA]</scope>
    <source>
        <strain evidence="1 2">JCM 10425</strain>
    </source>
</reference>
<proteinExistence type="predicted"/>
<comment type="caution">
    <text evidence="1">The sequence shown here is derived from an EMBL/GenBank/DDBJ whole genome shotgun (WGS) entry which is preliminary data.</text>
</comment>
<protein>
    <submittedName>
        <fullName evidence="1">Uncharacterized protein</fullName>
    </submittedName>
</protein>
<evidence type="ECO:0000313" key="2">
    <source>
        <dbReference type="Proteomes" id="UP001500967"/>
    </source>
</evidence>
<gene>
    <name evidence="1" type="ORF">GCM10009539_82960</name>
</gene>
<sequence length="117" mass="12331">MTDNLFAAASVGTHSLAAVADAPVVRDRRRRGQHVELVGTISGFDLLESTVTIRDVQDGRRRHAELTVALVAGATITVDGQRRALSTLPSGAKAIVTGTLDGTLVTSREFHALTLKG</sequence>
<keyword evidence="2" id="KW-1185">Reference proteome</keyword>
<evidence type="ECO:0000313" key="1">
    <source>
        <dbReference type="EMBL" id="GAA0282409.1"/>
    </source>
</evidence>
<accession>A0ABN0V9L2</accession>
<organism evidence="1 2">
    <name type="scientific">Cryptosporangium japonicum</name>
    <dbReference type="NCBI Taxonomy" id="80872"/>
    <lineage>
        <taxon>Bacteria</taxon>
        <taxon>Bacillati</taxon>
        <taxon>Actinomycetota</taxon>
        <taxon>Actinomycetes</taxon>
        <taxon>Cryptosporangiales</taxon>
        <taxon>Cryptosporangiaceae</taxon>
        <taxon>Cryptosporangium</taxon>
    </lineage>
</organism>
<dbReference type="EMBL" id="BAAAGX010000046">
    <property type="protein sequence ID" value="GAA0282409.1"/>
    <property type="molecule type" value="Genomic_DNA"/>
</dbReference>
<dbReference type="Proteomes" id="UP001500967">
    <property type="component" value="Unassembled WGS sequence"/>
</dbReference>
<name>A0ABN0V9L2_9ACTN</name>